<reference evidence="3 4" key="1">
    <citation type="journal article" date="2018" name="Plant J.">
        <title>Genome sequences of Chlorella sorokiniana UTEX 1602 and Micractinium conductrix SAG 241.80: implications to maltose excretion by a green alga.</title>
        <authorList>
            <person name="Arriola M.B."/>
            <person name="Velmurugan N."/>
            <person name="Zhang Y."/>
            <person name="Plunkett M.H."/>
            <person name="Hondzo H."/>
            <person name="Barney B.M."/>
        </authorList>
    </citation>
    <scope>NUCLEOTIDE SEQUENCE [LARGE SCALE GENOMIC DNA]</scope>
    <source>
        <strain evidence="3 4">SAG 241.80</strain>
    </source>
</reference>
<feature type="region of interest" description="Disordered" evidence="1">
    <location>
        <begin position="817"/>
        <end position="837"/>
    </location>
</feature>
<feature type="compositionally biased region" description="Low complexity" evidence="1">
    <location>
        <begin position="539"/>
        <end position="564"/>
    </location>
</feature>
<keyword evidence="4" id="KW-1185">Reference proteome</keyword>
<feature type="region of interest" description="Disordered" evidence="1">
    <location>
        <begin position="912"/>
        <end position="946"/>
    </location>
</feature>
<dbReference type="Pfam" id="PF03330">
    <property type="entry name" value="DPBB_1"/>
    <property type="match status" value="2"/>
</dbReference>
<dbReference type="GO" id="GO:0009664">
    <property type="term" value="P:plant-type cell wall organization"/>
    <property type="evidence" value="ECO:0007669"/>
    <property type="project" value="InterPro"/>
</dbReference>
<dbReference type="InterPro" id="IPR036908">
    <property type="entry name" value="RlpA-like_sf"/>
</dbReference>
<protein>
    <submittedName>
        <fullName evidence="3">U6 snRNA phosphodiesterase</fullName>
    </submittedName>
</protein>
<feature type="domain" description="Expansin-like EG45" evidence="2">
    <location>
        <begin position="685"/>
        <end position="818"/>
    </location>
</feature>
<name>A0A2P6V0R8_9CHLO</name>
<dbReference type="Gene3D" id="2.40.40.10">
    <property type="entry name" value="RlpA-like domain"/>
    <property type="match status" value="2"/>
</dbReference>
<feature type="region of interest" description="Disordered" evidence="1">
    <location>
        <begin position="612"/>
        <end position="646"/>
    </location>
</feature>
<dbReference type="Proteomes" id="UP000239649">
    <property type="component" value="Unassembled WGS sequence"/>
</dbReference>
<dbReference type="OrthoDB" id="5823761at2759"/>
<sequence length="1026" mass="102211">MGAGATYYGLGEWSIHTGACGLGYQYKNVGTGWDVAAVADASPEFQGSCGRCYEVRCDPRAPLIDGEDHAFDRSSVCKEGAASVVVRTVDACPCEYPANAYSNKRWCCGDHSDTQGTHFDMSVWSFEKLADTKWGVAGVQFRRVPCTHVPVQPAPEGATDMPPEQPPQALGFPGTCYEAPPYFPEQKLVVRFDQKGLEQGAVRPKGSYNEEGAQVLTQGQILLRGAAAGGPSEAGQAYGKCDSPWMLAGNYCAATCGRCPAGEGASAPAAAPAAPVAETEAAAPAPACADVPPPETDMSCAEQKTYGKCDSPWMVSGNYCAATCGRCPAGDGAAASAAAPAVPPTAGPAAPPADACSDVPPPGSTLSCADQKAAGKCDSPWMLAGSYCAATCGHCPAGDGAAAPAAAPAAPVTETVAAAPAPACADVPPPETDMSCAEQKAAGKCDSPWMVSGNYCAATCSRCPAGDGAAALAAAPAVPPTAGPAAPPADACSDVPPPGSTLSCAEQKAAGKCDSPWMVSGNHCTATCGRCTPAGDGAAAPAPTAAPAESPAPAAPDAGAASTDCSDVPPPESTMSCSEQKSSGKCESAWMTAGNYCAATCGRCSPAAAAASPSPPPAASPAPAAAPDGTAGAPAPATPGAGCSDVPAPPEAADVVSPVPLSCAEQKAFGKCATFYGVDGWSIHKGSCGFGYQYKNVGTGWDAAAVSDASPEFAGSCGRCYEVRCAPRQVIDGYGNTYDRSGACKAGAASIVVRTVDACPCQYPSNAYSNKRWCCGDHSDTQGTHFDLSIWAFEKLADTNNGMAGVQFRPVPCDHVPAQRAPDGPTAMPPSEQPKVGGAEAQCLDALGYPGTAIDPPGGFLQQPLVVRFDDTGKEQGAVRPMKSFDGSGVQVVTQGQVLEADTTAVAASAASSASQPSASADASAQASSDNGCTDAPPAGSTCAKQKSDGNCGQPWLLSGNYCRATCGRCALGGAGTASSAGAAAAKSHASAGAGATATAAARAGGGQAQAQAKAVSGRMKAFFGN</sequence>
<feature type="compositionally biased region" description="Low complexity" evidence="1">
    <location>
        <begin position="621"/>
        <end position="644"/>
    </location>
</feature>
<evidence type="ECO:0000259" key="2">
    <source>
        <dbReference type="PROSITE" id="PS50842"/>
    </source>
</evidence>
<accession>A0A2P6V0R8</accession>
<dbReference type="PANTHER" id="PTHR31867">
    <property type="entry name" value="EXPANSIN-A15"/>
    <property type="match status" value="1"/>
</dbReference>
<feature type="region of interest" description="Disordered" evidence="1">
    <location>
        <begin position="539"/>
        <end position="580"/>
    </location>
</feature>
<feature type="compositionally biased region" description="Low complexity" evidence="1">
    <location>
        <begin position="912"/>
        <end position="929"/>
    </location>
</feature>
<feature type="domain" description="Expansin-like EG45" evidence="2">
    <location>
        <begin position="17"/>
        <end position="148"/>
    </location>
</feature>
<dbReference type="InterPro" id="IPR003582">
    <property type="entry name" value="ShKT_dom"/>
</dbReference>
<evidence type="ECO:0000313" key="3">
    <source>
        <dbReference type="EMBL" id="PSC67673.1"/>
    </source>
</evidence>
<dbReference type="PROSITE" id="PS50842">
    <property type="entry name" value="EXPANSIN_EG45"/>
    <property type="match status" value="2"/>
</dbReference>
<dbReference type="InterPro" id="IPR009009">
    <property type="entry name" value="RlpA-like_DPBB"/>
</dbReference>
<dbReference type="STRING" id="554055.A0A2P6V0R8"/>
<evidence type="ECO:0000313" key="4">
    <source>
        <dbReference type="Proteomes" id="UP000239649"/>
    </source>
</evidence>
<dbReference type="EMBL" id="LHPF02000051">
    <property type="protein sequence ID" value="PSC67673.1"/>
    <property type="molecule type" value="Genomic_DNA"/>
</dbReference>
<organism evidence="3 4">
    <name type="scientific">Micractinium conductrix</name>
    <dbReference type="NCBI Taxonomy" id="554055"/>
    <lineage>
        <taxon>Eukaryota</taxon>
        <taxon>Viridiplantae</taxon>
        <taxon>Chlorophyta</taxon>
        <taxon>core chlorophytes</taxon>
        <taxon>Trebouxiophyceae</taxon>
        <taxon>Chlorellales</taxon>
        <taxon>Chlorellaceae</taxon>
        <taxon>Chlorella clade</taxon>
        <taxon>Micractinium</taxon>
    </lineage>
</organism>
<dbReference type="SMART" id="SM00254">
    <property type="entry name" value="ShKT"/>
    <property type="match status" value="6"/>
</dbReference>
<dbReference type="InterPro" id="IPR002963">
    <property type="entry name" value="Expansin"/>
</dbReference>
<dbReference type="SMART" id="SM00837">
    <property type="entry name" value="DPBB_1"/>
    <property type="match status" value="2"/>
</dbReference>
<proteinExistence type="predicted"/>
<evidence type="ECO:0000256" key="1">
    <source>
        <dbReference type="SAM" id="MobiDB-lite"/>
    </source>
</evidence>
<dbReference type="CDD" id="cd22271">
    <property type="entry name" value="DPBB_EXP_N-like"/>
    <property type="match status" value="2"/>
</dbReference>
<dbReference type="InterPro" id="IPR007112">
    <property type="entry name" value="Expansin/allergen_DPBB_dom"/>
</dbReference>
<gene>
    <name evidence="3" type="ORF">C2E20_8684</name>
</gene>
<comment type="caution">
    <text evidence="3">The sequence shown here is derived from an EMBL/GenBank/DDBJ whole genome shotgun (WGS) entry which is preliminary data.</text>
</comment>
<dbReference type="SUPFAM" id="SSF50685">
    <property type="entry name" value="Barwin-like endoglucanases"/>
    <property type="match status" value="2"/>
</dbReference>
<dbReference type="AlphaFoldDB" id="A0A2P6V0R8"/>